<protein>
    <submittedName>
        <fullName evidence="5">D-inositol-3-phosphate glycosyltransferase</fullName>
    </submittedName>
</protein>
<feature type="domain" description="Glycosyl transferase family 1" evidence="3">
    <location>
        <begin position="195"/>
        <end position="352"/>
    </location>
</feature>
<keyword evidence="6" id="KW-1185">Reference proteome</keyword>
<dbReference type="RefSeq" id="WP_238247076.1">
    <property type="nucleotide sequence ID" value="NZ_BPQP01000136.1"/>
</dbReference>
<evidence type="ECO:0000259" key="3">
    <source>
        <dbReference type="Pfam" id="PF00534"/>
    </source>
</evidence>
<dbReference type="EMBL" id="BPQP01000136">
    <property type="protein sequence ID" value="GJD97980.1"/>
    <property type="molecule type" value="Genomic_DNA"/>
</dbReference>
<keyword evidence="1" id="KW-0328">Glycosyltransferase</keyword>
<dbReference type="Pfam" id="PF13439">
    <property type="entry name" value="Glyco_transf_4"/>
    <property type="match status" value="1"/>
</dbReference>
<reference evidence="5" key="2">
    <citation type="submission" date="2021-08" db="EMBL/GenBank/DDBJ databases">
        <authorList>
            <person name="Tani A."/>
            <person name="Ola A."/>
            <person name="Ogura Y."/>
            <person name="Katsura K."/>
            <person name="Hayashi T."/>
        </authorList>
    </citation>
    <scope>NUCLEOTIDE SEQUENCE</scope>
    <source>
        <strain evidence="5">DSM 19015</strain>
    </source>
</reference>
<evidence type="ECO:0000256" key="1">
    <source>
        <dbReference type="ARBA" id="ARBA00022676"/>
    </source>
</evidence>
<dbReference type="Gene3D" id="3.40.50.2000">
    <property type="entry name" value="Glycogen Phosphorylase B"/>
    <property type="match status" value="2"/>
</dbReference>
<dbReference type="InterPro" id="IPR028098">
    <property type="entry name" value="Glyco_trans_4-like_N"/>
</dbReference>
<dbReference type="Pfam" id="PF00534">
    <property type="entry name" value="Glycos_transf_1"/>
    <property type="match status" value="1"/>
</dbReference>
<feature type="domain" description="Glycosyltransferase subfamily 4-like N-terminal" evidence="4">
    <location>
        <begin position="31"/>
        <end position="183"/>
    </location>
</feature>
<accession>A0ABQ4S8I7</accession>
<organism evidence="5 6">
    <name type="scientific">Methylobacterium iners</name>
    <dbReference type="NCBI Taxonomy" id="418707"/>
    <lineage>
        <taxon>Bacteria</taxon>
        <taxon>Pseudomonadati</taxon>
        <taxon>Pseudomonadota</taxon>
        <taxon>Alphaproteobacteria</taxon>
        <taxon>Hyphomicrobiales</taxon>
        <taxon>Methylobacteriaceae</taxon>
        <taxon>Methylobacterium</taxon>
    </lineage>
</organism>
<dbReference type="CDD" id="cd03801">
    <property type="entry name" value="GT4_PimA-like"/>
    <property type="match status" value="1"/>
</dbReference>
<evidence type="ECO:0000259" key="4">
    <source>
        <dbReference type="Pfam" id="PF13439"/>
    </source>
</evidence>
<name>A0ABQ4S8I7_9HYPH</name>
<dbReference type="Proteomes" id="UP001055125">
    <property type="component" value="Unassembled WGS sequence"/>
</dbReference>
<dbReference type="SUPFAM" id="SSF53756">
    <property type="entry name" value="UDP-Glycosyltransferase/glycogen phosphorylase"/>
    <property type="match status" value="1"/>
</dbReference>
<evidence type="ECO:0000313" key="6">
    <source>
        <dbReference type="Proteomes" id="UP001055125"/>
    </source>
</evidence>
<gene>
    <name evidence="5" type="primary">mshA_15</name>
    <name evidence="5" type="ORF">OCOJLMKI_5219</name>
</gene>
<evidence type="ECO:0000256" key="2">
    <source>
        <dbReference type="ARBA" id="ARBA00022679"/>
    </source>
</evidence>
<dbReference type="PANTHER" id="PTHR12526:SF510">
    <property type="entry name" value="D-INOSITOL 3-PHOSPHATE GLYCOSYLTRANSFERASE"/>
    <property type="match status" value="1"/>
</dbReference>
<reference evidence="5" key="1">
    <citation type="journal article" date="2021" name="Front. Microbiol.">
        <title>Comprehensive Comparative Genomics and Phenotyping of Methylobacterium Species.</title>
        <authorList>
            <person name="Alessa O."/>
            <person name="Ogura Y."/>
            <person name="Fujitani Y."/>
            <person name="Takami H."/>
            <person name="Hayashi T."/>
            <person name="Sahin N."/>
            <person name="Tani A."/>
        </authorList>
    </citation>
    <scope>NUCLEOTIDE SEQUENCE</scope>
    <source>
        <strain evidence="5">DSM 19015</strain>
    </source>
</reference>
<proteinExistence type="predicted"/>
<dbReference type="PANTHER" id="PTHR12526">
    <property type="entry name" value="GLYCOSYLTRANSFERASE"/>
    <property type="match status" value="1"/>
</dbReference>
<dbReference type="InterPro" id="IPR001296">
    <property type="entry name" value="Glyco_trans_1"/>
</dbReference>
<comment type="caution">
    <text evidence="5">The sequence shown here is derived from an EMBL/GenBank/DDBJ whole genome shotgun (WGS) entry which is preliminary data.</text>
</comment>
<keyword evidence="2" id="KW-0808">Transferase</keyword>
<evidence type="ECO:0000313" key="5">
    <source>
        <dbReference type="EMBL" id="GJD97980.1"/>
    </source>
</evidence>
<sequence>MNSKFNADCSSQQTRGKSLPSVLFPFAGQKPGGSHISTFTLAKALREFYGIHSVVAAPAGTKVEAEALRFGLKVQPCLNVPLTSSPGLRELAFLPRRVAYLRTLGSNVVVHCNDVWNLRAWYAPSRLVGCPIVYHHRAFAKPTIANRVLIGGADKIISISDACCDDLRSIVKRDVVRITNPFDAISYFGGDELRQELLKQLPSSPKTTLIGFVANFQIRKRPEFFLDVAGSIAQLDSDARFVMFGSERDITVSDLRSRAAQHGIADRVIFPGFRSPPEANIAALDLLIAPAISEPFGRTLVEAVLVGTPYVATADAGHSEIYRRWRGGVLAPSEADYTSFALVCVDALRNPDNLRLTSEAKMQVMDEIDPRRHAAEVLEIYMQTAEN</sequence>